<dbReference type="Gene3D" id="3.40.190.10">
    <property type="entry name" value="Periplasmic binding protein-like II"/>
    <property type="match status" value="2"/>
</dbReference>
<keyword evidence="3" id="KW-0574">Periplasm</keyword>
<gene>
    <name evidence="4" type="ORF">OQ273_19780</name>
</gene>
<evidence type="ECO:0000256" key="2">
    <source>
        <dbReference type="ARBA" id="ARBA00008520"/>
    </source>
</evidence>
<dbReference type="GO" id="GO:0042597">
    <property type="term" value="C:periplasmic space"/>
    <property type="evidence" value="ECO:0007669"/>
    <property type="project" value="UniProtKB-SubCell"/>
</dbReference>
<reference evidence="4" key="1">
    <citation type="submission" date="2022-11" db="EMBL/GenBank/DDBJ databases">
        <title>Draft genome sequence of Hoeflea poritis E7-10 and Hoeflea prorocentri PM5-8, separated from scleractinian coral Porites lutea and marine dinoflagellate.</title>
        <authorList>
            <person name="Zhang G."/>
            <person name="Wei Q."/>
            <person name="Cai L."/>
        </authorList>
    </citation>
    <scope>NUCLEOTIDE SEQUENCE</scope>
    <source>
        <strain evidence="4">PM5-8</strain>
    </source>
</reference>
<dbReference type="Pfam" id="PF01547">
    <property type="entry name" value="SBP_bac_1"/>
    <property type="match status" value="1"/>
</dbReference>
<protein>
    <submittedName>
        <fullName evidence="4">Substrate-binding domain-containing protein</fullName>
    </submittedName>
</protein>
<evidence type="ECO:0000313" key="4">
    <source>
        <dbReference type="EMBL" id="MDA5400824.1"/>
    </source>
</evidence>
<accession>A0A9X3ZJ22</accession>
<evidence type="ECO:0000256" key="3">
    <source>
        <dbReference type="ARBA" id="ARBA00022764"/>
    </source>
</evidence>
<proteinExistence type="inferred from homology"/>
<dbReference type="PROSITE" id="PS51318">
    <property type="entry name" value="TAT"/>
    <property type="match status" value="1"/>
</dbReference>
<dbReference type="InterPro" id="IPR050490">
    <property type="entry name" value="Bact_solute-bd_prot1"/>
</dbReference>
<comment type="similarity">
    <text evidence="2">Belongs to the bacterial solute-binding protein 1 family.</text>
</comment>
<dbReference type="InterPro" id="IPR006059">
    <property type="entry name" value="SBP"/>
</dbReference>
<dbReference type="EMBL" id="JAPJZI010000001">
    <property type="protein sequence ID" value="MDA5400824.1"/>
    <property type="molecule type" value="Genomic_DNA"/>
</dbReference>
<comment type="caution">
    <text evidence="4">The sequence shown here is derived from an EMBL/GenBank/DDBJ whole genome shotgun (WGS) entry which is preliminary data.</text>
</comment>
<dbReference type="InterPro" id="IPR006311">
    <property type="entry name" value="TAT_signal"/>
</dbReference>
<evidence type="ECO:0000256" key="1">
    <source>
        <dbReference type="ARBA" id="ARBA00004418"/>
    </source>
</evidence>
<dbReference type="PANTHER" id="PTHR43649">
    <property type="entry name" value="ARABINOSE-BINDING PROTEIN-RELATED"/>
    <property type="match status" value="1"/>
</dbReference>
<comment type="subcellular location">
    <subcellularLocation>
        <location evidence="1">Periplasm</location>
    </subcellularLocation>
</comment>
<dbReference type="AlphaFoldDB" id="A0A9X3ZJ22"/>
<dbReference type="Pfam" id="PF10518">
    <property type="entry name" value="TAT_signal"/>
    <property type="match status" value="1"/>
</dbReference>
<organism evidence="4 5">
    <name type="scientific">Hoeflea prorocentri</name>
    <dbReference type="NCBI Taxonomy" id="1922333"/>
    <lineage>
        <taxon>Bacteria</taxon>
        <taxon>Pseudomonadati</taxon>
        <taxon>Pseudomonadota</taxon>
        <taxon>Alphaproteobacteria</taxon>
        <taxon>Hyphomicrobiales</taxon>
        <taxon>Rhizobiaceae</taxon>
        <taxon>Hoeflea</taxon>
    </lineage>
</organism>
<sequence>MFRNNKGKSARLSDVSRRSFLKSSAAVGVTSAVASTMGSPFIAKAFAQDLRDPASILADISVRKYVREDYQKLYDMSADPLWDPGKDWIRTVDWEKVRSELAGTTVRFAIGAADQESAAEGLVPFEELSGIKVELVPIPDDSFYDKALAEFISGNASFDALQFFSPWLGDFAAPGFLAPLDDYAKKWGLPLDDFYDTYRLNYGFFNGVMYGIPFDCDIQMVHVRKTAMEELLGGEVDKSKSIPTYDELIRVSSELNNVQPGVAGVGLMAARGFWSTYTWEHIAAQAGMMLFDENWEPIFNNDAGMKGLEIILELSKNANEGFAGAGWPENRAAWLGGQLATNISWQDSGTQAMRPDQSQIVGDFVTIYEPRIEGGRFAPPNIAGSTSCVSAAAQNPEGAFLMLAFLTTASIMAMNEANANGVAPGYRSVLNNPRLQAVSQPAKVWGDSLDHAWCAPRLPGMFNMEQAIGNEINRAVVGQITAKEALDNGVAAVRKIMDDNGFYSGKPPVEYAAAAPGLYVGEGKPLPF</sequence>
<keyword evidence="5" id="KW-1185">Reference proteome</keyword>
<dbReference type="InterPro" id="IPR019546">
    <property type="entry name" value="TAT_signal_bac_arc"/>
</dbReference>
<evidence type="ECO:0000313" key="5">
    <source>
        <dbReference type="Proteomes" id="UP001151234"/>
    </source>
</evidence>
<dbReference type="SUPFAM" id="SSF53850">
    <property type="entry name" value="Periplasmic binding protein-like II"/>
    <property type="match status" value="1"/>
</dbReference>
<dbReference type="Proteomes" id="UP001151234">
    <property type="component" value="Unassembled WGS sequence"/>
</dbReference>
<name>A0A9X3ZJ22_9HYPH</name>
<dbReference type="NCBIfam" id="TIGR01409">
    <property type="entry name" value="TAT_signal_seq"/>
    <property type="match status" value="1"/>
</dbReference>
<dbReference type="RefSeq" id="WP_267992649.1">
    <property type="nucleotide sequence ID" value="NZ_JAPJZI010000001.1"/>
</dbReference>